<keyword evidence="7" id="KW-1185">Reference proteome</keyword>
<feature type="transmembrane region" description="Helical" evidence="5">
    <location>
        <begin position="6"/>
        <end position="30"/>
    </location>
</feature>
<keyword evidence="2 5" id="KW-0812">Transmembrane</keyword>
<evidence type="ECO:0000256" key="1">
    <source>
        <dbReference type="ARBA" id="ARBA00004141"/>
    </source>
</evidence>
<dbReference type="EMBL" id="AWEZ01000069">
    <property type="protein sequence ID" value="ERL06174.1"/>
    <property type="molecule type" value="Genomic_DNA"/>
</dbReference>
<dbReference type="eggNOG" id="COG0619">
    <property type="taxonomic scope" value="Bacteria"/>
</dbReference>
<dbReference type="InterPro" id="IPR003339">
    <property type="entry name" value="ABC/ECF_trnsptr_transmembrane"/>
</dbReference>
<evidence type="ECO:0000256" key="3">
    <source>
        <dbReference type="ARBA" id="ARBA00022989"/>
    </source>
</evidence>
<keyword evidence="4 5" id="KW-0472">Membrane</keyword>
<evidence type="ECO:0000256" key="4">
    <source>
        <dbReference type="ARBA" id="ARBA00023136"/>
    </source>
</evidence>
<comment type="subcellular location">
    <subcellularLocation>
        <location evidence="1">Membrane</location>
        <topology evidence="1">Multi-pass membrane protein</topology>
    </subcellularLocation>
</comment>
<sequence>MQAMDTAHLAFETTHASVAVAYFSGALLLAMFVMQPVYVALSLAGALAFALCALGVRGTLRKLRWQLPLLVLITLANPLFSASGSTALAQVGPLVVYRESLVYGACMGSVLIAVILWFEGASRVLTNDRLMGLMGRRLPVVALMVSMTAQLSARLVRRGTEARTVRRACSSSGADGRPSLQGAVSLTTTLMGWAMEGSLERADAMRARAWQAAPHRTSYATERLGDRDALALLGVGALVGANVLLAAVACAQWHFYPTTPTLVVWWGYAPYAVLTLLPAALTLRERARWSHIERTGAGAPHASARAACMSAHRGACAASTAGEGGHGHAKA</sequence>
<feature type="transmembrane region" description="Helical" evidence="5">
    <location>
        <begin position="262"/>
        <end position="283"/>
    </location>
</feature>
<feature type="transmembrane region" description="Helical" evidence="5">
    <location>
        <begin position="101"/>
        <end position="118"/>
    </location>
</feature>
<evidence type="ECO:0000256" key="2">
    <source>
        <dbReference type="ARBA" id="ARBA00022692"/>
    </source>
</evidence>
<reference evidence="6 7" key="1">
    <citation type="submission" date="2013-08" db="EMBL/GenBank/DDBJ databases">
        <authorList>
            <person name="Durkin A.S."/>
            <person name="Haft D.R."/>
            <person name="McCorrison J."/>
            <person name="Torralba M."/>
            <person name="Gillis M."/>
            <person name="Haft D.H."/>
            <person name="Methe B."/>
            <person name="Sutton G."/>
            <person name="Nelson K.E."/>
        </authorList>
    </citation>
    <scope>NUCLEOTIDE SEQUENCE [LARGE SCALE GENOMIC DNA]</scope>
    <source>
        <strain evidence="6 7">F0195</strain>
    </source>
</reference>
<organism evidence="6 7">
    <name type="scientific">Olsenella profusa F0195</name>
    <dbReference type="NCBI Taxonomy" id="1125712"/>
    <lineage>
        <taxon>Bacteria</taxon>
        <taxon>Bacillati</taxon>
        <taxon>Actinomycetota</taxon>
        <taxon>Coriobacteriia</taxon>
        <taxon>Coriobacteriales</taxon>
        <taxon>Atopobiaceae</taxon>
        <taxon>Olsenella</taxon>
    </lineage>
</organism>
<keyword evidence="3 5" id="KW-1133">Transmembrane helix</keyword>
<dbReference type="STRING" id="1125712.HMPREF1316_0690"/>
<accession>U2SZD0</accession>
<dbReference type="GO" id="GO:0005886">
    <property type="term" value="C:plasma membrane"/>
    <property type="evidence" value="ECO:0007669"/>
    <property type="project" value="UniProtKB-ARBA"/>
</dbReference>
<feature type="transmembrane region" description="Helical" evidence="5">
    <location>
        <begin position="68"/>
        <end position="89"/>
    </location>
</feature>
<name>U2SZD0_9ACTN</name>
<evidence type="ECO:0000256" key="5">
    <source>
        <dbReference type="SAM" id="Phobius"/>
    </source>
</evidence>
<comment type="caution">
    <text evidence="6">The sequence shown here is derived from an EMBL/GenBank/DDBJ whole genome shotgun (WGS) entry which is preliminary data.</text>
</comment>
<protein>
    <submittedName>
        <fullName evidence="6">Putative membrane protein</fullName>
    </submittedName>
</protein>
<evidence type="ECO:0000313" key="6">
    <source>
        <dbReference type="EMBL" id="ERL06174.1"/>
    </source>
</evidence>
<dbReference type="Proteomes" id="UP000016638">
    <property type="component" value="Unassembled WGS sequence"/>
</dbReference>
<proteinExistence type="predicted"/>
<feature type="transmembrane region" description="Helical" evidence="5">
    <location>
        <begin position="230"/>
        <end position="256"/>
    </location>
</feature>
<evidence type="ECO:0000313" key="7">
    <source>
        <dbReference type="Proteomes" id="UP000016638"/>
    </source>
</evidence>
<feature type="transmembrane region" description="Helical" evidence="5">
    <location>
        <begin position="37"/>
        <end position="56"/>
    </location>
</feature>
<gene>
    <name evidence="6" type="ORF">HMPREF1316_0690</name>
</gene>
<dbReference type="CDD" id="cd16914">
    <property type="entry name" value="EcfT"/>
    <property type="match status" value="1"/>
</dbReference>
<dbReference type="AlphaFoldDB" id="U2SZD0"/>
<dbReference type="PATRIC" id="fig|1125712.3.peg.2348"/>